<evidence type="ECO:0000313" key="2">
    <source>
        <dbReference type="Proteomes" id="UP000828390"/>
    </source>
</evidence>
<accession>A0A9D4RTU5</accession>
<evidence type="ECO:0000313" key="1">
    <source>
        <dbReference type="EMBL" id="KAH3881446.1"/>
    </source>
</evidence>
<keyword evidence="2" id="KW-1185">Reference proteome</keyword>
<gene>
    <name evidence="1" type="ORF">DPMN_005372</name>
</gene>
<name>A0A9D4RTU5_DREPO</name>
<dbReference type="Proteomes" id="UP000828390">
    <property type="component" value="Unassembled WGS sequence"/>
</dbReference>
<dbReference type="EMBL" id="JAIWYP010000001">
    <property type="protein sequence ID" value="KAH3881446.1"/>
    <property type="molecule type" value="Genomic_DNA"/>
</dbReference>
<comment type="caution">
    <text evidence="1">The sequence shown here is derived from an EMBL/GenBank/DDBJ whole genome shotgun (WGS) entry which is preliminary data.</text>
</comment>
<reference evidence="1" key="2">
    <citation type="submission" date="2020-11" db="EMBL/GenBank/DDBJ databases">
        <authorList>
            <person name="McCartney M.A."/>
            <person name="Auch B."/>
            <person name="Kono T."/>
            <person name="Mallez S."/>
            <person name="Becker A."/>
            <person name="Gohl D.M."/>
            <person name="Silverstein K.A.T."/>
            <person name="Koren S."/>
            <person name="Bechman K.B."/>
            <person name="Herman A."/>
            <person name="Abrahante J.E."/>
            <person name="Garbe J."/>
        </authorList>
    </citation>
    <scope>NUCLEOTIDE SEQUENCE</scope>
    <source>
        <strain evidence="1">Duluth1</strain>
        <tissue evidence="1">Whole animal</tissue>
    </source>
</reference>
<organism evidence="1 2">
    <name type="scientific">Dreissena polymorpha</name>
    <name type="common">Zebra mussel</name>
    <name type="synonym">Mytilus polymorpha</name>
    <dbReference type="NCBI Taxonomy" id="45954"/>
    <lineage>
        <taxon>Eukaryota</taxon>
        <taxon>Metazoa</taxon>
        <taxon>Spiralia</taxon>
        <taxon>Lophotrochozoa</taxon>
        <taxon>Mollusca</taxon>
        <taxon>Bivalvia</taxon>
        <taxon>Autobranchia</taxon>
        <taxon>Heteroconchia</taxon>
        <taxon>Euheterodonta</taxon>
        <taxon>Imparidentia</taxon>
        <taxon>Neoheterodontei</taxon>
        <taxon>Myida</taxon>
        <taxon>Dreissenoidea</taxon>
        <taxon>Dreissenidae</taxon>
        <taxon>Dreissena</taxon>
    </lineage>
</organism>
<protein>
    <submittedName>
        <fullName evidence="1">Uncharacterized protein</fullName>
    </submittedName>
</protein>
<sequence length="66" mass="7541">MATKRDVRTDAAYIMGVDLDSLDLWESVRVLSERKKRLGIAHTQVCSTRESYPGMYIHSTHTQVCI</sequence>
<proteinExistence type="predicted"/>
<reference evidence="1" key="1">
    <citation type="journal article" date="2019" name="bioRxiv">
        <title>The Genome of the Zebra Mussel, Dreissena polymorpha: A Resource for Invasive Species Research.</title>
        <authorList>
            <person name="McCartney M.A."/>
            <person name="Auch B."/>
            <person name="Kono T."/>
            <person name="Mallez S."/>
            <person name="Zhang Y."/>
            <person name="Obille A."/>
            <person name="Becker A."/>
            <person name="Abrahante J.E."/>
            <person name="Garbe J."/>
            <person name="Badalamenti J.P."/>
            <person name="Herman A."/>
            <person name="Mangelson H."/>
            <person name="Liachko I."/>
            <person name="Sullivan S."/>
            <person name="Sone E.D."/>
            <person name="Koren S."/>
            <person name="Silverstein K.A.T."/>
            <person name="Beckman K.B."/>
            <person name="Gohl D.M."/>
        </authorList>
    </citation>
    <scope>NUCLEOTIDE SEQUENCE</scope>
    <source>
        <strain evidence="1">Duluth1</strain>
        <tissue evidence="1">Whole animal</tissue>
    </source>
</reference>
<dbReference type="AlphaFoldDB" id="A0A9D4RTU5"/>